<dbReference type="GO" id="GO:0005737">
    <property type="term" value="C:cytoplasm"/>
    <property type="evidence" value="ECO:0007669"/>
    <property type="project" value="TreeGrafter"/>
</dbReference>
<sequence length="295" mass="31218">MTVPDFFQVDVFATRPLTGNGLAVFLFTDGWSAPIMQGLTQEMKQFESIFLSEVTSTGACARVFTVEEELPFAGHPVLGAAAVLHRTQTPEAETSSWILKLPSGDVPVNTKKMDGHYLAEMNQGPAIFGTAIASAELAPILSRLGLESGDLTAGFPAVVISTGLPYLVVPVRPEALAWAAISGTDLEALLSVHGAKFVFVLDVAGRELRTWDNLGRVEDVATGSAAGPAAAYLFSLGLADPNLPVELAQGRFAGRPSRIRVIRDERGGLLVSGEVWPVAHGFLDPGTLRVEALGP</sequence>
<dbReference type="AlphaFoldDB" id="A0A084Y5M4"/>
<dbReference type="GO" id="GO:0102943">
    <property type="term" value="F:trans-2,3-dihydro-3-hydroxy-anthranilate isomerase activity"/>
    <property type="evidence" value="ECO:0007669"/>
    <property type="project" value="UniProtKB-EC"/>
</dbReference>
<gene>
    <name evidence="3" type="primary">phzF</name>
    <name evidence="3" type="ORF">CAPSK01_000417</name>
</gene>
<dbReference type="NCBIfam" id="TIGR00654">
    <property type="entry name" value="PhzF_family"/>
    <property type="match status" value="1"/>
</dbReference>
<dbReference type="InterPro" id="IPR003719">
    <property type="entry name" value="Phenazine_PhzF-like"/>
</dbReference>
<dbReference type="Proteomes" id="UP000019812">
    <property type="component" value="Unassembled WGS sequence"/>
</dbReference>
<dbReference type="EC" id="5.3.3.17" evidence="3"/>
<dbReference type="EMBL" id="JDSS02000006">
    <property type="protein sequence ID" value="KFB70018.1"/>
    <property type="molecule type" value="Genomic_DNA"/>
</dbReference>
<dbReference type="RefSeq" id="WP_034921468.1">
    <property type="nucleotide sequence ID" value="NZ_JDSS02000006.1"/>
</dbReference>
<comment type="caution">
    <text evidence="3">The sequence shown here is derived from an EMBL/GenBank/DDBJ whole genome shotgun (WGS) entry which is preliminary data.</text>
</comment>
<dbReference type="SUPFAM" id="SSF54506">
    <property type="entry name" value="Diaminopimelate epimerase-like"/>
    <property type="match status" value="1"/>
</dbReference>
<organism evidence="3 4">
    <name type="scientific">Candidatus Accumulibacter vicinus</name>
    <dbReference type="NCBI Taxonomy" id="2954382"/>
    <lineage>
        <taxon>Bacteria</taxon>
        <taxon>Pseudomonadati</taxon>
        <taxon>Pseudomonadota</taxon>
        <taxon>Betaproteobacteria</taxon>
        <taxon>Candidatus Accumulibacter</taxon>
    </lineage>
</organism>
<evidence type="ECO:0000313" key="4">
    <source>
        <dbReference type="Proteomes" id="UP000019812"/>
    </source>
</evidence>
<reference evidence="3 4" key="1">
    <citation type="submission" date="2014-07" db="EMBL/GenBank/DDBJ databases">
        <title>Expanding our view of genomic diversity in Candidatus Accumulibacter clades.</title>
        <authorList>
            <person name="Skennerton C.T."/>
            <person name="Barr J.J."/>
            <person name="Slater F.R."/>
            <person name="Bond P.L."/>
            <person name="Tyson G.W."/>
        </authorList>
    </citation>
    <scope>NUCLEOTIDE SEQUENCE [LARGE SCALE GENOMIC DNA]</scope>
    <source>
        <strain evidence="4">SK-01</strain>
    </source>
</reference>
<dbReference type="STRING" id="1457154.CAPSK01_000417"/>
<dbReference type="Pfam" id="PF02567">
    <property type="entry name" value="PhzC-PhzF"/>
    <property type="match status" value="1"/>
</dbReference>
<evidence type="ECO:0000313" key="3">
    <source>
        <dbReference type="EMBL" id="KFB70018.1"/>
    </source>
</evidence>
<accession>A0A084Y5M4</accession>
<feature type="active site" evidence="2">
    <location>
        <position position="47"/>
    </location>
</feature>
<protein>
    <submittedName>
        <fullName evidence="3">Trans-2,3-dihydro-3-hydroxyanthranilate isomerase</fullName>
        <ecNumber evidence="3">5.3.3.17</ecNumber>
    </submittedName>
</protein>
<comment type="similarity">
    <text evidence="1">Belongs to the PhzF family.</text>
</comment>
<evidence type="ECO:0000256" key="2">
    <source>
        <dbReference type="PIRSR" id="PIRSR016184-1"/>
    </source>
</evidence>
<dbReference type="PANTHER" id="PTHR13774:SF32">
    <property type="entry name" value="ANTISENSE-ENHANCING SEQUENCE 1"/>
    <property type="match status" value="1"/>
</dbReference>
<dbReference type="PANTHER" id="PTHR13774">
    <property type="entry name" value="PHENAZINE BIOSYNTHESIS PROTEIN"/>
    <property type="match status" value="1"/>
</dbReference>
<dbReference type="Gene3D" id="3.10.310.10">
    <property type="entry name" value="Diaminopimelate Epimerase, Chain A, domain 1"/>
    <property type="match status" value="2"/>
</dbReference>
<name>A0A084Y5M4_9PROT</name>
<keyword evidence="3" id="KW-0413">Isomerase</keyword>
<evidence type="ECO:0000256" key="1">
    <source>
        <dbReference type="ARBA" id="ARBA00008270"/>
    </source>
</evidence>
<dbReference type="PIRSF" id="PIRSF016184">
    <property type="entry name" value="PhzC_PhzF"/>
    <property type="match status" value="1"/>
</dbReference>
<proteinExistence type="inferred from homology"/>